<organism evidence="13 14">
    <name type="scientific">Parasphaerochaeta coccoides (strain ATCC BAA-1237 / DSM 17374 / SPN1)</name>
    <name type="common">Sphaerochaeta coccoides</name>
    <dbReference type="NCBI Taxonomy" id="760011"/>
    <lineage>
        <taxon>Bacteria</taxon>
        <taxon>Pseudomonadati</taxon>
        <taxon>Spirochaetota</taxon>
        <taxon>Spirochaetia</taxon>
        <taxon>Spirochaetales</taxon>
        <taxon>Sphaerochaetaceae</taxon>
        <taxon>Parasphaerochaeta</taxon>
    </lineage>
</organism>
<keyword evidence="5 9" id="KW-0067">ATP-binding</keyword>
<dbReference type="SMART" id="SM01016">
    <property type="entry name" value="Arg_tRNA_synt_N"/>
    <property type="match status" value="1"/>
</dbReference>
<evidence type="ECO:0000256" key="9">
    <source>
        <dbReference type="HAMAP-Rule" id="MF_00123"/>
    </source>
</evidence>
<dbReference type="GO" id="GO:0005524">
    <property type="term" value="F:ATP binding"/>
    <property type="evidence" value="ECO:0007669"/>
    <property type="project" value="UniProtKB-UniRule"/>
</dbReference>
<proteinExistence type="inferred from homology"/>
<dbReference type="InterPro" id="IPR008909">
    <property type="entry name" value="DALR_anticod-bd"/>
</dbReference>
<dbReference type="SUPFAM" id="SSF52374">
    <property type="entry name" value="Nucleotidylyl transferase"/>
    <property type="match status" value="1"/>
</dbReference>
<dbReference type="SUPFAM" id="SSF47323">
    <property type="entry name" value="Anticodon-binding domain of a subclass of class I aminoacyl-tRNA synthetases"/>
    <property type="match status" value="1"/>
</dbReference>
<keyword evidence="3 9" id="KW-0436">Ligase</keyword>
<dbReference type="PROSITE" id="PS00178">
    <property type="entry name" value="AA_TRNA_LIGASE_I"/>
    <property type="match status" value="1"/>
</dbReference>
<dbReference type="InterPro" id="IPR035684">
    <property type="entry name" value="ArgRS_core"/>
</dbReference>
<feature type="short sequence motif" description="'HIGH' region" evidence="9">
    <location>
        <begin position="133"/>
        <end position="143"/>
    </location>
</feature>
<dbReference type="Gene3D" id="3.40.50.620">
    <property type="entry name" value="HUPs"/>
    <property type="match status" value="1"/>
</dbReference>
<dbReference type="GO" id="GO:0004814">
    <property type="term" value="F:arginine-tRNA ligase activity"/>
    <property type="evidence" value="ECO:0007669"/>
    <property type="project" value="UniProtKB-UniRule"/>
</dbReference>
<dbReference type="HAMAP" id="MF_00123">
    <property type="entry name" value="Arg_tRNA_synth"/>
    <property type="match status" value="1"/>
</dbReference>
<dbReference type="InterPro" id="IPR005148">
    <property type="entry name" value="Arg-tRNA-synth_N"/>
</dbReference>
<comment type="similarity">
    <text evidence="1 9 10">Belongs to the class-I aminoacyl-tRNA synthetase family.</text>
</comment>
<evidence type="ECO:0000256" key="5">
    <source>
        <dbReference type="ARBA" id="ARBA00022840"/>
    </source>
</evidence>
<dbReference type="Gene3D" id="1.10.730.10">
    <property type="entry name" value="Isoleucyl-tRNA Synthetase, Domain 1"/>
    <property type="match status" value="1"/>
</dbReference>
<reference evidence="14" key="1">
    <citation type="submission" date="2011-04" db="EMBL/GenBank/DDBJ databases">
        <title>The complete genome of Spirochaeta coccoides DSM 17374.</title>
        <authorList>
            <person name="Lucas S."/>
            <person name="Copeland A."/>
            <person name="Lapidus A."/>
            <person name="Bruce D."/>
            <person name="Goodwin L."/>
            <person name="Pitluck S."/>
            <person name="Peters L."/>
            <person name="Kyrpides N."/>
            <person name="Mavromatis K."/>
            <person name="Pagani I."/>
            <person name="Ivanova N."/>
            <person name="Ovchinnikova G."/>
            <person name="Lu M."/>
            <person name="Detter J.C."/>
            <person name="Tapia R."/>
            <person name="Han C."/>
            <person name="Land M."/>
            <person name="Hauser L."/>
            <person name="Markowitz V."/>
            <person name="Cheng J.-F."/>
            <person name="Hugenholtz P."/>
            <person name="Woyke T."/>
            <person name="Wu D."/>
            <person name="Spring S."/>
            <person name="Schroeder M."/>
            <person name="Brambilla E."/>
            <person name="Klenk H.-P."/>
            <person name="Eisen J.A."/>
        </authorList>
    </citation>
    <scope>NUCLEOTIDE SEQUENCE [LARGE SCALE GENOMIC DNA]</scope>
    <source>
        <strain evidence="14">ATCC BAA-1237 / DSM 17374 / SPN1</strain>
    </source>
</reference>
<gene>
    <name evidence="9" type="primary">argS</name>
    <name evidence="13" type="ordered locus">Spico_1005</name>
</gene>
<accession>F4GJG3</accession>
<dbReference type="Pfam" id="PF05746">
    <property type="entry name" value="DALR_1"/>
    <property type="match status" value="1"/>
</dbReference>
<evidence type="ECO:0000256" key="1">
    <source>
        <dbReference type="ARBA" id="ARBA00005594"/>
    </source>
</evidence>
<dbReference type="Proteomes" id="UP000007939">
    <property type="component" value="Chromosome"/>
</dbReference>
<feature type="domain" description="DALR anticodon binding" evidence="11">
    <location>
        <begin position="467"/>
        <end position="587"/>
    </location>
</feature>
<dbReference type="NCBIfam" id="TIGR00456">
    <property type="entry name" value="argS"/>
    <property type="match status" value="1"/>
</dbReference>
<keyword evidence="4 9" id="KW-0547">Nucleotide-binding</keyword>
<evidence type="ECO:0000313" key="14">
    <source>
        <dbReference type="Proteomes" id="UP000007939"/>
    </source>
</evidence>
<evidence type="ECO:0000256" key="7">
    <source>
        <dbReference type="ARBA" id="ARBA00023146"/>
    </source>
</evidence>
<dbReference type="SMART" id="SM00836">
    <property type="entry name" value="DALR_1"/>
    <property type="match status" value="1"/>
</dbReference>
<name>F4GJG3_PARC1</name>
<dbReference type="AlphaFoldDB" id="F4GJG3"/>
<dbReference type="CDD" id="cd00671">
    <property type="entry name" value="ArgRS_core"/>
    <property type="match status" value="1"/>
</dbReference>
<evidence type="ECO:0000256" key="10">
    <source>
        <dbReference type="RuleBase" id="RU363038"/>
    </source>
</evidence>
<keyword evidence="7 9" id="KW-0030">Aminoacyl-tRNA synthetase</keyword>
<dbReference type="Pfam" id="PF00750">
    <property type="entry name" value="tRNA-synt_1d"/>
    <property type="match status" value="1"/>
</dbReference>
<dbReference type="KEGG" id="scc:Spico_1005"/>
<dbReference type="PANTHER" id="PTHR11956:SF5">
    <property type="entry name" value="ARGININE--TRNA LIGASE, CYTOPLASMIC"/>
    <property type="match status" value="1"/>
</dbReference>
<keyword evidence="14" id="KW-1185">Reference proteome</keyword>
<dbReference type="SUPFAM" id="SSF55190">
    <property type="entry name" value="Arginyl-tRNA synthetase (ArgRS), N-terminal 'additional' domain"/>
    <property type="match status" value="1"/>
</dbReference>
<dbReference type="STRING" id="760011.Spico_1005"/>
<dbReference type="Gene3D" id="3.30.1360.70">
    <property type="entry name" value="Arginyl tRNA synthetase N-terminal domain"/>
    <property type="match status" value="1"/>
</dbReference>
<evidence type="ECO:0000313" key="13">
    <source>
        <dbReference type="EMBL" id="AEC02228.1"/>
    </source>
</evidence>
<dbReference type="PANTHER" id="PTHR11956">
    <property type="entry name" value="ARGINYL-TRNA SYNTHETASE"/>
    <property type="match status" value="1"/>
</dbReference>
<protein>
    <recommendedName>
        <fullName evidence="9">Arginine--tRNA ligase</fullName>
        <ecNumber evidence="9">6.1.1.19</ecNumber>
    </recommendedName>
    <alternativeName>
        <fullName evidence="9">Arginyl-tRNA synthetase</fullName>
        <shortName evidence="9">ArgRS</shortName>
    </alternativeName>
</protein>
<dbReference type="GO" id="GO:0006420">
    <property type="term" value="P:arginyl-tRNA aminoacylation"/>
    <property type="evidence" value="ECO:0007669"/>
    <property type="project" value="UniProtKB-UniRule"/>
</dbReference>
<dbReference type="Pfam" id="PF03485">
    <property type="entry name" value="Arg_tRNA_synt_N"/>
    <property type="match status" value="1"/>
</dbReference>
<dbReference type="OrthoDB" id="9805987at2"/>
<dbReference type="RefSeq" id="WP_013739623.1">
    <property type="nucleotide sequence ID" value="NC_015436.1"/>
</dbReference>
<comment type="subcellular location">
    <subcellularLocation>
        <location evidence="9">Cytoplasm</location>
    </subcellularLocation>
</comment>
<keyword evidence="2 9" id="KW-0963">Cytoplasm</keyword>
<dbReference type="EC" id="6.1.1.19" evidence="9"/>
<dbReference type="EMBL" id="CP002659">
    <property type="protein sequence ID" value="AEC02228.1"/>
    <property type="molecule type" value="Genomic_DNA"/>
</dbReference>
<reference evidence="13 14" key="2">
    <citation type="journal article" date="2012" name="Stand. Genomic Sci.">
        <title>Complete genome sequence of the termite hindgut bacterium Spirochaeta coccoides type strain (SPN1(T)), reclassification in the genus Sphaerochaeta as Sphaerochaeta coccoides comb. nov. and emendations of the family Spirochaetaceae and the genus Sphaerochaeta.</title>
        <authorList>
            <person name="Abt B."/>
            <person name="Han C."/>
            <person name="Scheuner C."/>
            <person name="Lu M."/>
            <person name="Lapidus A."/>
            <person name="Nolan M."/>
            <person name="Lucas S."/>
            <person name="Hammon N."/>
            <person name="Deshpande S."/>
            <person name="Cheng J.F."/>
            <person name="Tapia R."/>
            <person name="Goodwin L.A."/>
            <person name="Pitluck S."/>
            <person name="Liolios K."/>
            <person name="Pagani I."/>
            <person name="Ivanova N."/>
            <person name="Mavromatis K."/>
            <person name="Mikhailova N."/>
            <person name="Huntemann M."/>
            <person name="Pati A."/>
            <person name="Chen A."/>
            <person name="Palaniappan K."/>
            <person name="Land M."/>
            <person name="Hauser L."/>
            <person name="Brambilla E.M."/>
            <person name="Rohde M."/>
            <person name="Spring S."/>
            <person name="Gronow S."/>
            <person name="Goker M."/>
            <person name="Woyke T."/>
            <person name="Bristow J."/>
            <person name="Eisen J.A."/>
            <person name="Markowitz V."/>
            <person name="Hugenholtz P."/>
            <person name="Kyrpides N.C."/>
            <person name="Klenk H.P."/>
            <person name="Detter J.C."/>
        </authorList>
    </citation>
    <scope>NUCLEOTIDE SEQUENCE [LARGE SCALE GENOMIC DNA]</scope>
    <source>
        <strain evidence="14">ATCC BAA-1237 / DSM 17374 / SPN1</strain>
    </source>
</reference>
<sequence length="587" mass="65703">MLEKVREDWKAVIAAQIGDMAREAGATGPKPADIIVQEPPRPDMGDLAFPLFAYAKLLRSAPPHIAALLKEKIEALPTRPAGELLVSGPYLNVKIDIPTIAAELSSMIAREGTSYGKGSAFDGKRVMVEFSCPNTNKPLHLGHLRNDSLGESVSRILKANGADVRKVNLINNRGVHICKSMLAYQKFGSGETPESTGIKGDKFVGNYYVRFAQWEKEDPSALEQAQEMLRAWEAGEPETLALWERMNAWTLDGLAQTYRKTGIDFDAYYYESNTYKLGKDIILAGLEKGVFQRDSDGSVWMDLSDIKLDRKVLLRSDGTSLYMTQDIGTAVQRHEDWPFDSLIYVVASEQQYHFRVLFHVLEKLGYSWAPTLYHLSYGMVNLPEGKMKSREGTVVDADDLIDNLTALAKEEIISKGRENDVDDINATAASIALGALNYYLLQVTPSKDMIFNPKDSISFNGNTGPYLQYMGARISSMMRKWEDMREDFKDVPFDPSVLILDDERELVRSLAAYPEVVGKAGEGKDPSVLTAYLYDLSRTFSRWYHDNPVLKADSKSLVCARVELSSMVLYVLKNAFYLIGVPFLEKM</sequence>
<dbReference type="HOGENOM" id="CLU_006406_6_1_12"/>
<dbReference type="GO" id="GO:0005737">
    <property type="term" value="C:cytoplasm"/>
    <property type="evidence" value="ECO:0007669"/>
    <property type="project" value="UniProtKB-SubCell"/>
</dbReference>
<comment type="catalytic activity">
    <reaction evidence="8 9">
        <text>tRNA(Arg) + L-arginine + ATP = L-arginyl-tRNA(Arg) + AMP + diphosphate</text>
        <dbReference type="Rhea" id="RHEA:20301"/>
        <dbReference type="Rhea" id="RHEA-COMP:9658"/>
        <dbReference type="Rhea" id="RHEA-COMP:9673"/>
        <dbReference type="ChEBI" id="CHEBI:30616"/>
        <dbReference type="ChEBI" id="CHEBI:32682"/>
        <dbReference type="ChEBI" id="CHEBI:33019"/>
        <dbReference type="ChEBI" id="CHEBI:78442"/>
        <dbReference type="ChEBI" id="CHEBI:78513"/>
        <dbReference type="ChEBI" id="CHEBI:456215"/>
        <dbReference type="EC" id="6.1.1.19"/>
    </reaction>
</comment>
<dbReference type="InterPro" id="IPR036695">
    <property type="entry name" value="Arg-tRNA-synth_N_sf"/>
</dbReference>
<comment type="subunit">
    <text evidence="9">Monomer.</text>
</comment>
<dbReference type="InterPro" id="IPR014729">
    <property type="entry name" value="Rossmann-like_a/b/a_fold"/>
</dbReference>
<evidence type="ECO:0000256" key="2">
    <source>
        <dbReference type="ARBA" id="ARBA00022490"/>
    </source>
</evidence>
<evidence type="ECO:0000259" key="11">
    <source>
        <dbReference type="SMART" id="SM00836"/>
    </source>
</evidence>
<dbReference type="eggNOG" id="COG0018">
    <property type="taxonomic scope" value="Bacteria"/>
</dbReference>
<feature type="domain" description="Arginyl tRNA synthetase N-terminal" evidence="12">
    <location>
        <begin position="7"/>
        <end position="95"/>
    </location>
</feature>
<keyword evidence="6 9" id="KW-0648">Protein biosynthesis</keyword>
<evidence type="ECO:0000256" key="8">
    <source>
        <dbReference type="ARBA" id="ARBA00049339"/>
    </source>
</evidence>
<evidence type="ECO:0000256" key="6">
    <source>
        <dbReference type="ARBA" id="ARBA00022917"/>
    </source>
</evidence>
<dbReference type="PRINTS" id="PR01038">
    <property type="entry name" value="TRNASYNTHARG"/>
</dbReference>
<dbReference type="InterPro" id="IPR001412">
    <property type="entry name" value="aa-tRNA-synth_I_CS"/>
</dbReference>
<evidence type="ECO:0000256" key="3">
    <source>
        <dbReference type="ARBA" id="ARBA00022598"/>
    </source>
</evidence>
<dbReference type="InterPro" id="IPR001278">
    <property type="entry name" value="Arg-tRNA-ligase"/>
</dbReference>
<evidence type="ECO:0000256" key="4">
    <source>
        <dbReference type="ARBA" id="ARBA00022741"/>
    </source>
</evidence>
<evidence type="ECO:0000259" key="12">
    <source>
        <dbReference type="SMART" id="SM01016"/>
    </source>
</evidence>
<dbReference type="InterPro" id="IPR009080">
    <property type="entry name" value="tRNAsynth_Ia_anticodon-bd"/>
</dbReference>